<sequence>MKWPQFRHRIAQRYERYGNGVEAPEKLEIIKEKCNEIGNTNGTGRLFWDIVTGLKWAGYLKPRIRDVVMESPSIRFYEKVNLFCTLPDDKMLKYTPIINAKLVETKKLRDRYLGYLEDALKQSRINMGEIVCIGRDFWAKVIDMHDDIDGFREFSHKRIELYPAILNRTEHMLGVKVDTKCEMKESYPEATLKSYTVLMGRLLTNGHSVLMGSDTWRPIPVCSLPVRTSSASVRSSRSPRWSTAWPIVSERFRHPVLVAVSTIAVRVRGLQSPSSGVRTDGFTEPSVYRGGREEVNTPTAATGHTGPKA</sequence>
<dbReference type="EMBL" id="OC865153">
    <property type="protein sequence ID" value="CAD7632194.1"/>
    <property type="molecule type" value="Genomic_DNA"/>
</dbReference>
<organism evidence="2">
    <name type="scientific">Medioppia subpectinata</name>
    <dbReference type="NCBI Taxonomy" id="1979941"/>
    <lineage>
        <taxon>Eukaryota</taxon>
        <taxon>Metazoa</taxon>
        <taxon>Ecdysozoa</taxon>
        <taxon>Arthropoda</taxon>
        <taxon>Chelicerata</taxon>
        <taxon>Arachnida</taxon>
        <taxon>Acari</taxon>
        <taxon>Acariformes</taxon>
        <taxon>Sarcoptiformes</taxon>
        <taxon>Oribatida</taxon>
        <taxon>Brachypylina</taxon>
        <taxon>Oppioidea</taxon>
        <taxon>Oppiidae</taxon>
        <taxon>Medioppia</taxon>
    </lineage>
</organism>
<keyword evidence="3" id="KW-1185">Reference proteome</keyword>
<dbReference type="AlphaFoldDB" id="A0A7R9Q5C3"/>
<reference evidence="2" key="1">
    <citation type="submission" date="2020-11" db="EMBL/GenBank/DDBJ databases">
        <authorList>
            <person name="Tran Van P."/>
        </authorList>
    </citation>
    <scope>NUCLEOTIDE SEQUENCE</scope>
</reference>
<feature type="region of interest" description="Disordered" evidence="1">
    <location>
        <begin position="274"/>
        <end position="309"/>
    </location>
</feature>
<protein>
    <submittedName>
        <fullName evidence="2">Uncharacterized protein</fullName>
    </submittedName>
</protein>
<evidence type="ECO:0000256" key="1">
    <source>
        <dbReference type="SAM" id="MobiDB-lite"/>
    </source>
</evidence>
<accession>A0A7R9Q5C3</accession>
<gene>
    <name evidence="2" type="ORF">OSB1V03_LOCUS12599</name>
</gene>
<dbReference type="EMBL" id="CAJPIZ010010578">
    <property type="protein sequence ID" value="CAG2112624.1"/>
    <property type="molecule type" value="Genomic_DNA"/>
</dbReference>
<name>A0A7R9Q5C3_9ACAR</name>
<proteinExistence type="predicted"/>
<evidence type="ECO:0000313" key="3">
    <source>
        <dbReference type="Proteomes" id="UP000759131"/>
    </source>
</evidence>
<dbReference type="Proteomes" id="UP000759131">
    <property type="component" value="Unassembled WGS sequence"/>
</dbReference>
<evidence type="ECO:0000313" key="2">
    <source>
        <dbReference type="EMBL" id="CAD7632194.1"/>
    </source>
</evidence>